<evidence type="ECO:0000256" key="3">
    <source>
        <dbReference type="ARBA" id="ARBA00022448"/>
    </source>
</evidence>
<dbReference type="InterPro" id="IPR012910">
    <property type="entry name" value="Plug_dom"/>
</dbReference>
<dbReference type="InterPro" id="IPR036942">
    <property type="entry name" value="Beta-barrel_TonB_sf"/>
</dbReference>
<dbReference type="InterPro" id="IPR037066">
    <property type="entry name" value="Plug_dom_sf"/>
</dbReference>
<keyword evidence="9 10" id="KW-0998">Cell outer membrane</keyword>
<comment type="subcellular location">
    <subcellularLocation>
        <location evidence="1 10">Cell outer membrane</location>
        <topology evidence="1 10">Multi-pass membrane protein</topology>
    </subcellularLocation>
</comment>
<gene>
    <name evidence="15" type="ORF">EC912_105248</name>
</gene>
<keyword evidence="6 11" id="KW-0798">TonB box</keyword>
<dbReference type="Pfam" id="PF07715">
    <property type="entry name" value="Plug"/>
    <property type="match status" value="1"/>
</dbReference>
<dbReference type="EMBL" id="SMCS01000005">
    <property type="protein sequence ID" value="TCV93388.1"/>
    <property type="molecule type" value="Genomic_DNA"/>
</dbReference>
<dbReference type="SUPFAM" id="SSF56935">
    <property type="entry name" value="Porins"/>
    <property type="match status" value="1"/>
</dbReference>
<proteinExistence type="inferred from homology"/>
<evidence type="ECO:0000256" key="7">
    <source>
        <dbReference type="ARBA" id="ARBA00023136"/>
    </source>
</evidence>
<dbReference type="OrthoDB" id="8732650at2"/>
<dbReference type="InterPro" id="IPR010105">
    <property type="entry name" value="TonB_sidphr_rcpt"/>
</dbReference>
<evidence type="ECO:0000313" key="15">
    <source>
        <dbReference type="EMBL" id="TCV93388.1"/>
    </source>
</evidence>
<organism evidence="15 16">
    <name type="scientific">Luteibacter rhizovicinus</name>
    <dbReference type="NCBI Taxonomy" id="242606"/>
    <lineage>
        <taxon>Bacteria</taxon>
        <taxon>Pseudomonadati</taxon>
        <taxon>Pseudomonadota</taxon>
        <taxon>Gammaproteobacteria</taxon>
        <taxon>Lysobacterales</taxon>
        <taxon>Rhodanobacteraceae</taxon>
        <taxon>Luteibacter</taxon>
    </lineage>
</organism>
<dbReference type="InterPro" id="IPR000531">
    <property type="entry name" value="Beta-barrel_TonB"/>
</dbReference>
<keyword evidence="7 10" id="KW-0472">Membrane</keyword>
<accession>A0A4R3YP97</accession>
<keyword evidence="12" id="KW-0732">Signal</keyword>
<reference evidence="15 16" key="1">
    <citation type="submission" date="2019-03" db="EMBL/GenBank/DDBJ databases">
        <title>Above-ground endophytic microbial communities from plants in different locations in the United States.</title>
        <authorList>
            <person name="Frank C."/>
        </authorList>
    </citation>
    <scope>NUCLEOTIDE SEQUENCE [LARGE SCALE GENOMIC DNA]</scope>
    <source>
        <strain evidence="15 16">LP_13_YM</strain>
    </source>
</reference>
<evidence type="ECO:0000256" key="9">
    <source>
        <dbReference type="ARBA" id="ARBA00023237"/>
    </source>
</evidence>
<evidence type="ECO:0000256" key="12">
    <source>
        <dbReference type="SAM" id="SignalP"/>
    </source>
</evidence>
<dbReference type="GO" id="GO:0009279">
    <property type="term" value="C:cell outer membrane"/>
    <property type="evidence" value="ECO:0007669"/>
    <property type="project" value="UniProtKB-SubCell"/>
</dbReference>
<evidence type="ECO:0000256" key="4">
    <source>
        <dbReference type="ARBA" id="ARBA00022452"/>
    </source>
</evidence>
<evidence type="ECO:0000256" key="8">
    <source>
        <dbReference type="ARBA" id="ARBA00023170"/>
    </source>
</evidence>
<keyword evidence="3 10" id="KW-0813">Transport</keyword>
<keyword evidence="4 10" id="KW-1134">Transmembrane beta strand</keyword>
<evidence type="ECO:0000256" key="5">
    <source>
        <dbReference type="ARBA" id="ARBA00022692"/>
    </source>
</evidence>
<dbReference type="PROSITE" id="PS52016">
    <property type="entry name" value="TONB_DEPENDENT_REC_3"/>
    <property type="match status" value="1"/>
</dbReference>
<name>A0A4R3YP97_9GAMM</name>
<dbReference type="GO" id="GO:0015344">
    <property type="term" value="F:siderophore uptake transmembrane transporter activity"/>
    <property type="evidence" value="ECO:0007669"/>
    <property type="project" value="TreeGrafter"/>
</dbReference>
<feature type="signal peptide" evidence="12">
    <location>
        <begin position="1"/>
        <end position="21"/>
    </location>
</feature>
<dbReference type="AlphaFoldDB" id="A0A4R3YP97"/>
<dbReference type="Gene3D" id="2.40.170.20">
    <property type="entry name" value="TonB-dependent receptor, beta-barrel domain"/>
    <property type="match status" value="1"/>
</dbReference>
<evidence type="ECO:0000259" key="14">
    <source>
        <dbReference type="Pfam" id="PF07715"/>
    </source>
</evidence>
<dbReference type="PANTHER" id="PTHR32552">
    <property type="entry name" value="FERRICHROME IRON RECEPTOR-RELATED"/>
    <property type="match status" value="1"/>
</dbReference>
<keyword evidence="5 10" id="KW-0812">Transmembrane</keyword>
<dbReference type="RefSeq" id="WP_132145143.1">
    <property type="nucleotide sequence ID" value="NZ_SMCS01000005.1"/>
</dbReference>
<dbReference type="CDD" id="cd01347">
    <property type="entry name" value="ligand_gated_channel"/>
    <property type="match status" value="1"/>
</dbReference>
<dbReference type="PANTHER" id="PTHR32552:SF83">
    <property type="entry name" value="BLR3904 PROTEIN"/>
    <property type="match status" value="1"/>
</dbReference>
<dbReference type="NCBIfam" id="TIGR01783">
    <property type="entry name" value="TonB-siderophor"/>
    <property type="match status" value="1"/>
</dbReference>
<evidence type="ECO:0000256" key="11">
    <source>
        <dbReference type="RuleBase" id="RU003357"/>
    </source>
</evidence>
<feature type="chain" id="PRO_5021031380" evidence="12">
    <location>
        <begin position="22"/>
        <end position="724"/>
    </location>
</feature>
<evidence type="ECO:0000313" key="16">
    <source>
        <dbReference type="Proteomes" id="UP000295645"/>
    </source>
</evidence>
<protein>
    <submittedName>
        <fullName evidence="15">Iron complex outermembrane receptor protein</fullName>
    </submittedName>
</protein>
<dbReference type="InterPro" id="IPR039426">
    <property type="entry name" value="TonB-dep_rcpt-like"/>
</dbReference>
<keyword evidence="16" id="KW-1185">Reference proteome</keyword>
<comment type="caution">
    <text evidence="15">The sequence shown here is derived from an EMBL/GenBank/DDBJ whole genome shotgun (WGS) entry which is preliminary data.</text>
</comment>
<evidence type="ECO:0000256" key="10">
    <source>
        <dbReference type="PROSITE-ProRule" id="PRU01360"/>
    </source>
</evidence>
<keyword evidence="8 15" id="KW-0675">Receptor</keyword>
<evidence type="ECO:0000256" key="6">
    <source>
        <dbReference type="ARBA" id="ARBA00023077"/>
    </source>
</evidence>
<dbReference type="Pfam" id="PF00593">
    <property type="entry name" value="TonB_dep_Rec_b-barrel"/>
    <property type="match status" value="1"/>
</dbReference>
<feature type="domain" description="TonB-dependent receptor plug" evidence="14">
    <location>
        <begin position="63"/>
        <end position="161"/>
    </location>
</feature>
<dbReference type="Gene3D" id="2.170.130.10">
    <property type="entry name" value="TonB-dependent receptor, plug domain"/>
    <property type="match status" value="1"/>
</dbReference>
<evidence type="ECO:0000259" key="13">
    <source>
        <dbReference type="Pfam" id="PF00593"/>
    </source>
</evidence>
<dbReference type="Proteomes" id="UP000295645">
    <property type="component" value="Unassembled WGS sequence"/>
</dbReference>
<comment type="similarity">
    <text evidence="2 10 11">Belongs to the TonB-dependent receptor family.</text>
</comment>
<feature type="domain" description="TonB-dependent receptor-like beta-barrel" evidence="13">
    <location>
        <begin position="231"/>
        <end position="690"/>
    </location>
</feature>
<dbReference type="GO" id="GO:0015891">
    <property type="term" value="P:siderophore transport"/>
    <property type="evidence" value="ECO:0007669"/>
    <property type="project" value="InterPro"/>
</dbReference>
<evidence type="ECO:0000256" key="2">
    <source>
        <dbReference type="ARBA" id="ARBA00009810"/>
    </source>
</evidence>
<evidence type="ECO:0000256" key="1">
    <source>
        <dbReference type="ARBA" id="ARBA00004571"/>
    </source>
</evidence>
<dbReference type="GO" id="GO:0038023">
    <property type="term" value="F:signaling receptor activity"/>
    <property type="evidence" value="ECO:0007669"/>
    <property type="project" value="InterPro"/>
</dbReference>
<sequence length="724" mass="79176">MINLRTTSTLLLLSATALVHAADEPATPQTTTLAPVDVNAKVANGYRATDSQLGSLGAFGAPLHDVPASITVMTRDQIDDRQPRSLSELVRSDAAIGDNYAPIGYYQDVSIRGFPLDLATGFRFNGTMMSAEQPLALEDKQSVEVLKGLGGIEAGIVAPGGLINYVSKRPENVHTVTAGTDSHGSTYEALDLGAWLSPTFGVRVNAANEKTHSYIEHANGRRSFVSLAADWKIGSKTTIELDTDYQHSGQRSASGYQLLGGTDIPQHASRTRLLGYEPWQQPVGIAASNTSLRANYRFNEQWNAQISAGHSRTKIDDNVAFAYGCFYAESCATGATPGYFFAPKGDYDVYDYRSPDDTRQNDELRGVLSGSFDTGTIAHELNLGISAFHRTVDQRPYVYDYVGTANIADAQPPYFPPSPNEPGPSARRLDSWQRSVFATDRVHLGEAWQVLAGGRFVRLHERAYDDAGAPQRDTRFQKFLPQAALLWQPIAPLTTYVSYTKGLSLGNDAPYWTSNGGTTLPPLLSRQIEAGAKYTWSDALDLQAAVYRITQSYQYAQPDTSAAGFTFVQRGNEVHTGIELNAAGRISTNLRLTASVNVIEARAHDTGTPAFEGHQVVNVPRLRTAVYANYRLPFAPRLSLLGGWRYASTNTATADGLARVPAYHVFDAGLRYDMDIDGHALTWRLNVDNVFNHFYWRDTGTSGGDRYLFPGAPRLARLSVTYDL</sequence>